<dbReference type="OrthoDB" id="4885667at2759"/>
<gene>
    <name evidence="2" type="ORF">M441DRAFT_206042</name>
</gene>
<accession>A0A2T3YQG6</accession>
<sequence>MTQRKWPLPTEITERIVELVCRDWRYPYRWYIYGNSPGAAQYAGVCREWQDLVERWTFRNLRLDRARLADVDRILCRRRQAYVCTVDFNIELEPYGREVYGEFETAEENARNSSLFSETLRLFFDVFSRWAPGSNGVHRGRAGILLRITAFSRSDVGRCGEAEMSRRKQDVENRDFLDDRYIHSILQLLPAATGLPVVESVSELISGKGRHISAPAWALIINGLPNAKKISINFWENEKKDLELRKRLRDEIGDALARMRCPNAEVTLSCSYAAPKDHSSIPPKLIDTRGADDAFMRGLRTWARQLKRLHLSDVVIAPEVFYPAASDDEEAASEWPHLERLVVMYAAVTPQGTWLLEHNPEDSPRDRPSPVVDLDEWGQEDLGFEVPAPEDLYEDSFRTVPVAAEMDRIHRSAARAARRMPALRDLYLVTFDGAIRWGRRYHGFLYNYDAARGVATAHWGSLPRYTPAEDVVELWREMADEVRGCQLEVLIDEDEV</sequence>
<dbReference type="STRING" id="1042311.A0A2T3YQG6"/>
<evidence type="ECO:0000313" key="2">
    <source>
        <dbReference type="EMBL" id="PTB34757.1"/>
    </source>
</evidence>
<name>A0A2T3YQG6_TRIA4</name>
<evidence type="ECO:0000313" key="3">
    <source>
        <dbReference type="Proteomes" id="UP000240493"/>
    </source>
</evidence>
<proteinExistence type="predicted"/>
<organism evidence="2 3">
    <name type="scientific">Trichoderma asperellum (strain ATCC 204424 / CBS 433.97 / NBRC 101777)</name>
    <dbReference type="NCBI Taxonomy" id="1042311"/>
    <lineage>
        <taxon>Eukaryota</taxon>
        <taxon>Fungi</taxon>
        <taxon>Dikarya</taxon>
        <taxon>Ascomycota</taxon>
        <taxon>Pezizomycotina</taxon>
        <taxon>Sordariomycetes</taxon>
        <taxon>Hypocreomycetidae</taxon>
        <taxon>Hypocreales</taxon>
        <taxon>Hypocreaceae</taxon>
        <taxon>Trichoderma</taxon>
    </lineage>
</organism>
<dbReference type="EMBL" id="KZ679305">
    <property type="protein sequence ID" value="PTB34757.1"/>
    <property type="molecule type" value="Genomic_DNA"/>
</dbReference>
<dbReference type="AlphaFoldDB" id="A0A2T3YQG6"/>
<feature type="domain" description="DUF6546" evidence="1">
    <location>
        <begin position="404"/>
        <end position="489"/>
    </location>
</feature>
<evidence type="ECO:0000259" key="1">
    <source>
        <dbReference type="Pfam" id="PF20183"/>
    </source>
</evidence>
<reference evidence="2 3" key="1">
    <citation type="submission" date="2016-07" db="EMBL/GenBank/DDBJ databases">
        <title>Multiple horizontal gene transfer events from other fungi enriched the ability of initially mycotrophic Trichoderma (Ascomycota) to feed on dead plant biomass.</title>
        <authorList>
            <consortium name="DOE Joint Genome Institute"/>
            <person name="Aerts A."/>
            <person name="Atanasova L."/>
            <person name="Chenthamara K."/>
            <person name="Zhang J."/>
            <person name="Grujic M."/>
            <person name="Henrissat B."/>
            <person name="Kuo A."/>
            <person name="Salamov A."/>
            <person name="Lipzen A."/>
            <person name="Labutti K."/>
            <person name="Barry K."/>
            <person name="Miao Y."/>
            <person name="Rahimi M.J."/>
            <person name="Shen Q."/>
            <person name="Grigoriev I.V."/>
            <person name="Kubicek C.P."/>
            <person name="Druzhinina I.S."/>
        </authorList>
    </citation>
    <scope>NUCLEOTIDE SEQUENCE [LARGE SCALE GENOMIC DNA]</scope>
    <source>
        <strain evidence="2 3">CBS 433.97</strain>
    </source>
</reference>
<dbReference type="Proteomes" id="UP000240493">
    <property type="component" value="Unassembled WGS sequence"/>
</dbReference>
<keyword evidence="3" id="KW-1185">Reference proteome</keyword>
<dbReference type="InterPro" id="IPR046676">
    <property type="entry name" value="DUF6546"/>
</dbReference>
<protein>
    <recommendedName>
        <fullName evidence="1">DUF6546 domain-containing protein</fullName>
    </recommendedName>
</protein>
<dbReference type="Pfam" id="PF20183">
    <property type="entry name" value="DUF6546"/>
    <property type="match status" value="1"/>
</dbReference>